<dbReference type="AlphaFoldDB" id="A0A0R2P4I0"/>
<feature type="transmembrane region" description="Helical" evidence="8">
    <location>
        <begin position="230"/>
        <end position="261"/>
    </location>
</feature>
<dbReference type="GO" id="GO:0005886">
    <property type="term" value="C:plasma membrane"/>
    <property type="evidence" value="ECO:0007669"/>
    <property type="project" value="UniProtKB-SubCell"/>
</dbReference>
<keyword evidence="7 8" id="KW-0472">Membrane</keyword>
<organism evidence="10 11">
    <name type="scientific">Actinobacteria bacterium BACL2 MAG-121001-bin67</name>
    <dbReference type="NCBI Taxonomy" id="1655572"/>
    <lineage>
        <taxon>Bacteria</taxon>
        <taxon>Bacillati</taxon>
        <taxon>Actinomycetota</taxon>
        <taxon>Actinomycetes</taxon>
        <taxon>Actinomycetes incertae sedis</taxon>
        <taxon>ac1 cluster</taxon>
    </lineage>
</organism>
<keyword evidence="3" id="KW-0813">Transport</keyword>
<reference evidence="10 11" key="1">
    <citation type="submission" date="2015-10" db="EMBL/GenBank/DDBJ databases">
        <title>Metagenome-Assembled Genomes uncover a global brackish microbiome.</title>
        <authorList>
            <person name="Hugerth L.W."/>
            <person name="Larsson J."/>
            <person name="Alneberg J."/>
            <person name="Lindh M.V."/>
            <person name="Legrand C."/>
            <person name="Pinhassi J."/>
            <person name="Andersson A.F."/>
        </authorList>
    </citation>
    <scope>NUCLEOTIDE SEQUENCE [LARGE SCALE GENOMIC DNA]</scope>
    <source>
        <strain evidence="10">BACL2 MAG-121001-bin67</strain>
    </source>
</reference>
<dbReference type="EMBL" id="LIAW01000201">
    <property type="protein sequence ID" value="KRO31728.1"/>
    <property type="molecule type" value="Genomic_DNA"/>
</dbReference>
<comment type="similarity">
    <text evidence="2">Belongs to the CitM (TC 2.A.11) transporter family.</text>
</comment>
<dbReference type="InterPro" id="IPR000802">
    <property type="entry name" value="Arsenical_pump_ArsB"/>
</dbReference>
<dbReference type="PANTHER" id="PTHR43568:SF1">
    <property type="entry name" value="P PROTEIN"/>
    <property type="match status" value="1"/>
</dbReference>
<comment type="caution">
    <text evidence="10">The sequence shown here is derived from an EMBL/GenBank/DDBJ whole genome shotgun (WGS) entry which is preliminary data.</text>
</comment>
<feature type="domain" description="Citrate transporter-like" evidence="9">
    <location>
        <begin position="14"/>
        <end position="368"/>
    </location>
</feature>
<feature type="transmembrane region" description="Helical" evidence="8">
    <location>
        <begin position="281"/>
        <end position="305"/>
    </location>
</feature>
<accession>A0A0R2P4I0</accession>
<dbReference type="PRINTS" id="PR00758">
    <property type="entry name" value="ARSENICPUMP"/>
</dbReference>
<dbReference type="InterPro" id="IPR004680">
    <property type="entry name" value="Cit_transptr-like_dom"/>
</dbReference>
<dbReference type="CDD" id="cd01116">
    <property type="entry name" value="P_permease"/>
    <property type="match status" value="1"/>
</dbReference>
<dbReference type="Pfam" id="PF03600">
    <property type="entry name" value="CitMHS"/>
    <property type="match status" value="1"/>
</dbReference>
<evidence type="ECO:0000313" key="10">
    <source>
        <dbReference type="EMBL" id="KRO31728.1"/>
    </source>
</evidence>
<evidence type="ECO:0000256" key="3">
    <source>
        <dbReference type="ARBA" id="ARBA00022448"/>
    </source>
</evidence>
<keyword evidence="5 8" id="KW-0812">Transmembrane</keyword>
<dbReference type="PANTHER" id="PTHR43568">
    <property type="entry name" value="P PROTEIN"/>
    <property type="match status" value="1"/>
</dbReference>
<feature type="transmembrane region" description="Helical" evidence="8">
    <location>
        <begin position="27"/>
        <end position="44"/>
    </location>
</feature>
<evidence type="ECO:0000313" key="11">
    <source>
        <dbReference type="Proteomes" id="UP000053349"/>
    </source>
</evidence>
<comment type="subcellular location">
    <subcellularLocation>
        <location evidence="1">Cell membrane</location>
        <topology evidence="1">Multi-pass membrane protein</topology>
    </subcellularLocation>
</comment>
<evidence type="ECO:0000256" key="6">
    <source>
        <dbReference type="ARBA" id="ARBA00022989"/>
    </source>
</evidence>
<evidence type="ECO:0000256" key="5">
    <source>
        <dbReference type="ARBA" id="ARBA00022692"/>
    </source>
</evidence>
<evidence type="ECO:0000256" key="4">
    <source>
        <dbReference type="ARBA" id="ARBA00022475"/>
    </source>
</evidence>
<sequence length="426" mass="46035">MEMILAVSIFVIAYIFIATEKISKVAIVLSGAAAMVLIGATDAEKAFYNHETGIDWNVIFLLLGMMIIVGIIHKTGLFEYIAVGAIKKSQGNPKTSLVYLMILTALASAILDNVTTILLAVPMTLIITKHLQVSPIPFILAEVFVSNIGGAATLVGDPPNIIIASKADISFNAFLIHMAPLVLLVLAVIIPFLVFFFRRELINSPEARDLVMRLDAREFLKDLVLLRKSLFVLTLVMIAFMLHAVLHLEPSIVALFGAGVLSAISGLKPRDYLQDVEWPTLIFFIGLFIMVGALVNVGALGEFAEFLKEIFGDDTQLASMVIIGISALLSGAVDNIPYVASMTPIVAELSQNLIGRQENVLWWSLAFGADFGGNATIIGASANVVAIGLAARAGYKISFLKFARSGVLVTAISIAMVYPYILLRYF</sequence>
<gene>
    <name evidence="10" type="ORF">ABR64_02390</name>
</gene>
<dbReference type="Proteomes" id="UP000053349">
    <property type="component" value="Unassembled WGS sequence"/>
</dbReference>
<evidence type="ECO:0000256" key="1">
    <source>
        <dbReference type="ARBA" id="ARBA00004651"/>
    </source>
</evidence>
<feature type="transmembrane region" description="Helical" evidence="8">
    <location>
        <begin position="56"/>
        <end position="77"/>
    </location>
</feature>
<feature type="transmembrane region" description="Helical" evidence="8">
    <location>
        <begin position="402"/>
        <end position="421"/>
    </location>
</feature>
<name>A0A0R2P4I0_9ACTN</name>
<evidence type="ECO:0000259" key="9">
    <source>
        <dbReference type="Pfam" id="PF03600"/>
    </source>
</evidence>
<feature type="transmembrane region" description="Helical" evidence="8">
    <location>
        <begin position="317"/>
        <end position="340"/>
    </location>
</feature>
<feature type="transmembrane region" description="Helical" evidence="8">
    <location>
        <begin position="360"/>
        <end position="390"/>
    </location>
</feature>
<dbReference type="InterPro" id="IPR051475">
    <property type="entry name" value="Diverse_Ion_Transporter"/>
</dbReference>
<dbReference type="GO" id="GO:0015105">
    <property type="term" value="F:arsenite transmembrane transporter activity"/>
    <property type="evidence" value="ECO:0007669"/>
    <property type="project" value="InterPro"/>
</dbReference>
<keyword evidence="6 8" id="KW-1133">Transmembrane helix</keyword>
<protein>
    <recommendedName>
        <fullName evidence="9">Citrate transporter-like domain-containing protein</fullName>
    </recommendedName>
</protein>
<feature type="transmembrane region" description="Helical" evidence="8">
    <location>
        <begin position="97"/>
        <end position="121"/>
    </location>
</feature>
<evidence type="ECO:0000256" key="8">
    <source>
        <dbReference type="SAM" id="Phobius"/>
    </source>
</evidence>
<proteinExistence type="inferred from homology"/>
<evidence type="ECO:0000256" key="2">
    <source>
        <dbReference type="ARBA" id="ARBA00009843"/>
    </source>
</evidence>
<keyword evidence="4" id="KW-1003">Cell membrane</keyword>
<feature type="transmembrane region" description="Helical" evidence="8">
    <location>
        <begin position="174"/>
        <end position="197"/>
    </location>
</feature>
<evidence type="ECO:0000256" key="7">
    <source>
        <dbReference type="ARBA" id="ARBA00023136"/>
    </source>
</evidence>